<evidence type="ECO:0000313" key="3">
    <source>
        <dbReference type="Proteomes" id="UP000002640"/>
    </source>
</evidence>
<dbReference type="Proteomes" id="UP000002640">
    <property type="component" value="Unassembled WGS sequence"/>
</dbReference>
<dbReference type="AlphaFoldDB" id="G5A849"/>
<gene>
    <name evidence="2" type="ORF">PHYSODRAFT_306159</name>
</gene>
<organism evidence="2 3">
    <name type="scientific">Phytophthora sojae (strain P6497)</name>
    <name type="common">Soybean stem and root rot agent</name>
    <name type="synonym">Phytophthora megasperma f. sp. glycines</name>
    <dbReference type="NCBI Taxonomy" id="1094619"/>
    <lineage>
        <taxon>Eukaryota</taxon>
        <taxon>Sar</taxon>
        <taxon>Stramenopiles</taxon>
        <taxon>Oomycota</taxon>
        <taxon>Peronosporomycetes</taxon>
        <taxon>Peronosporales</taxon>
        <taxon>Peronosporaceae</taxon>
        <taxon>Phytophthora</taxon>
    </lineage>
</organism>
<dbReference type="SMR" id="G5A849"/>
<dbReference type="GeneID" id="20642651"/>
<dbReference type="InParanoid" id="G5A849"/>
<name>G5A849_PHYSP</name>
<protein>
    <submittedName>
        <fullName evidence="2">Uncharacterized protein</fullName>
    </submittedName>
</protein>
<feature type="region of interest" description="Disordered" evidence="1">
    <location>
        <begin position="96"/>
        <end position="129"/>
    </location>
</feature>
<feature type="compositionally biased region" description="Polar residues" evidence="1">
    <location>
        <begin position="104"/>
        <end position="117"/>
    </location>
</feature>
<evidence type="ECO:0000256" key="1">
    <source>
        <dbReference type="SAM" id="MobiDB-lite"/>
    </source>
</evidence>
<proteinExistence type="predicted"/>
<accession>G5A849</accession>
<reference evidence="2 3" key="1">
    <citation type="journal article" date="2006" name="Science">
        <title>Phytophthora genome sequences uncover evolutionary origins and mechanisms of pathogenesis.</title>
        <authorList>
            <person name="Tyler B.M."/>
            <person name="Tripathy S."/>
            <person name="Zhang X."/>
            <person name="Dehal P."/>
            <person name="Jiang R.H."/>
            <person name="Aerts A."/>
            <person name="Arredondo F.D."/>
            <person name="Baxter L."/>
            <person name="Bensasson D."/>
            <person name="Beynon J.L."/>
            <person name="Chapman J."/>
            <person name="Damasceno C.M."/>
            <person name="Dorrance A.E."/>
            <person name="Dou D."/>
            <person name="Dickerman A.W."/>
            <person name="Dubchak I.L."/>
            <person name="Garbelotto M."/>
            <person name="Gijzen M."/>
            <person name="Gordon S.G."/>
            <person name="Govers F."/>
            <person name="Grunwald N.J."/>
            <person name="Huang W."/>
            <person name="Ivors K.L."/>
            <person name="Jones R.W."/>
            <person name="Kamoun S."/>
            <person name="Krampis K."/>
            <person name="Lamour K.H."/>
            <person name="Lee M.K."/>
            <person name="McDonald W.H."/>
            <person name="Medina M."/>
            <person name="Meijer H.J."/>
            <person name="Nordberg E.K."/>
            <person name="Maclean D.J."/>
            <person name="Ospina-Giraldo M.D."/>
            <person name="Morris P.F."/>
            <person name="Phuntumart V."/>
            <person name="Putnam N.H."/>
            <person name="Rash S."/>
            <person name="Rose J.K."/>
            <person name="Sakihama Y."/>
            <person name="Salamov A.A."/>
            <person name="Savidor A."/>
            <person name="Scheuring C.F."/>
            <person name="Smith B.M."/>
            <person name="Sobral B.W."/>
            <person name="Terry A."/>
            <person name="Torto-Alalibo T.A."/>
            <person name="Win J."/>
            <person name="Xu Z."/>
            <person name="Zhang H."/>
            <person name="Grigoriev I.V."/>
            <person name="Rokhsar D.S."/>
            <person name="Boore J.L."/>
        </authorList>
    </citation>
    <scope>NUCLEOTIDE SEQUENCE [LARGE SCALE GENOMIC DNA]</scope>
    <source>
        <strain evidence="2 3">P6497</strain>
    </source>
</reference>
<dbReference type="RefSeq" id="XP_009536247.1">
    <property type="nucleotide sequence ID" value="XM_009537952.1"/>
</dbReference>
<keyword evidence="3" id="KW-1185">Reference proteome</keyword>
<evidence type="ECO:0000313" key="2">
    <source>
        <dbReference type="EMBL" id="EGZ08075.1"/>
    </source>
</evidence>
<dbReference type="KEGG" id="psoj:PHYSODRAFT_306159"/>
<dbReference type="EMBL" id="JH159161">
    <property type="protein sequence ID" value="EGZ08075.1"/>
    <property type="molecule type" value="Genomic_DNA"/>
</dbReference>
<sequence length="186" mass="21204">MIQLVREYTGSEDVLVILEQGWARRPAKGCMYGANYVAFYKADIARLFQQGVANKSDKLGPRRMLESIQEKYPWRFDFPSSSQIRAEISKLMKAQKETVHQEDSQNPVRNASGSSAEGNPPGKRSSKRKIMDSTYVTFINRLMDSYPDLLAAQAIQHFRTAFPQAQSVEDATIRNRVNRIKRQKTG</sequence>